<dbReference type="InterPro" id="IPR036097">
    <property type="entry name" value="HisK_dim/P_sf"/>
</dbReference>
<dbReference type="EMBL" id="FTOA01000003">
    <property type="protein sequence ID" value="SIS69097.1"/>
    <property type="molecule type" value="Genomic_DNA"/>
</dbReference>
<proteinExistence type="predicted"/>
<dbReference type="EC" id="2.7.13.3" evidence="2"/>
<gene>
    <name evidence="9" type="ORF">SAMN05421779_103125</name>
</gene>
<dbReference type="OrthoDB" id="9813151at2"/>
<keyword evidence="3" id="KW-0597">Phosphoprotein</keyword>
<name>A0A1N7L5K6_9PROT</name>
<dbReference type="SMART" id="SM00388">
    <property type="entry name" value="HisKA"/>
    <property type="match status" value="1"/>
</dbReference>
<dbReference type="InterPro" id="IPR003661">
    <property type="entry name" value="HisK_dim/P_dom"/>
</dbReference>
<evidence type="ECO:0000256" key="7">
    <source>
        <dbReference type="SAM" id="Phobius"/>
    </source>
</evidence>
<sequence>MRRDIIRRFQAASAVIGLVAFTAAVGLASWAALDHAAYLLQRASYSQRQLELFGHLASRLNRAVADHIRALALEHPSNVADWQRDLEQQLDALTAVTSAEVALVADNRDEENSERDELAEIARWREDIRALALAASSSPASSPQAALQEFEQQARHPYADSLATRLQQAADDEHGEIDEVHRQMDTTRHHLVLLGIGGVLAHTVAATAVARLVIRRREHLEAEVARRTASLQQANDELQRVDDCRKRFFADVSHELRTPLTTIQGEAEVMLTIGGVEDSGYRAALAAIQANAGSLHRRIDDLLAVARSGDGQIALECQPLDLCSLTSTALSDVNGLARANDVRLTSTLPPRPVWVMGDASWLKQALLTLIDNAVKFSRPGQDVILSVVPQGERVSVAITDHGEGIAQADLPRLFDRFFQAPAGRQRGGSGLGLAVARWIVEQHGGSIAITSAPQAGTTVTFFLPVPAPEAIA</sequence>
<dbReference type="Pfam" id="PF02518">
    <property type="entry name" value="HATPase_c"/>
    <property type="match status" value="1"/>
</dbReference>
<dbReference type="PROSITE" id="PS50109">
    <property type="entry name" value="HIS_KIN"/>
    <property type="match status" value="1"/>
</dbReference>
<dbReference type="Proteomes" id="UP000185678">
    <property type="component" value="Unassembled WGS sequence"/>
</dbReference>
<accession>A0A1N7L5K6</accession>
<dbReference type="InterPro" id="IPR003594">
    <property type="entry name" value="HATPase_dom"/>
</dbReference>
<keyword evidence="6" id="KW-0902">Two-component regulatory system</keyword>
<evidence type="ECO:0000313" key="10">
    <source>
        <dbReference type="Proteomes" id="UP000185678"/>
    </source>
</evidence>
<comment type="catalytic activity">
    <reaction evidence="1">
        <text>ATP + protein L-histidine = ADP + protein N-phospho-L-histidine.</text>
        <dbReference type="EC" id="2.7.13.3"/>
    </reaction>
</comment>
<dbReference type="CDD" id="cd00082">
    <property type="entry name" value="HisKA"/>
    <property type="match status" value="1"/>
</dbReference>
<keyword evidence="5 9" id="KW-0418">Kinase</keyword>
<dbReference type="PANTHER" id="PTHR43711:SF1">
    <property type="entry name" value="HISTIDINE KINASE 1"/>
    <property type="match status" value="1"/>
</dbReference>
<keyword evidence="4" id="KW-0808">Transferase</keyword>
<dbReference type="InterPro" id="IPR050736">
    <property type="entry name" value="Sensor_HK_Regulatory"/>
</dbReference>
<dbReference type="InterPro" id="IPR036890">
    <property type="entry name" value="HATPase_C_sf"/>
</dbReference>
<dbReference type="RefSeq" id="WP_076399772.1">
    <property type="nucleotide sequence ID" value="NZ_FTOA01000003.1"/>
</dbReference>
<dbReference type="InterPro" id="IPR005467">
    <property type="entry name" value="His_kinase_dom"/>
</dbReference>
<evidence type="ECO:0000256" key="3">
    <source>
        <dbReference type="ARBA" id="ARBA00022553"/>
    </source>
</evidence>
<keyword evidence="10" id="KW-1185">Reference proteome</keyword>
<dbReference type="SUPFAM" id="SSF55874">
    <property type="entry name" value="ATPase domain of HSP90 chaperone/DNA topoisomerase II/histidine kinase"/>
    <property type="match status" value="1"/>
</dbReference>
<protein>
    <recommendedName>
        <fullName evidence="2">histidine kinase</fullName>
        <ecNumber evidence="2">2.7.13.3</ecNumber>
    </recommendedName>
</protein>
<feature type="domain" description="Histidine kinase" evidence="8">
    <location>
        <begin position="251"/>
        <end position="467"/>
    </location>
</feature>
<keyword evidence="7" id="KW-0812">Transmembrane</keyword>
<dbReference type="SUPFAM" id="SSF47384">
    <property type="entry name" value="Homodimeric domain of signal transducing histidine kinase"/>
    <property type="match status" value="1"/>
</dbReference>
<evidence type="ECO:0000256" key="6">
    <source>
        <dbReference type="ARBA" id="ARBA00023012"/>
    </source>
</evidence>
<organism evidence="9 10">
    <name type="scientific">Insolitispirillum peregrinum</name>
    <dbReference type="NCBI Taxonomy" id="80876"/>
    <lineage>
        <taxon>Bacteria</taxon>
        <taxon>Pseudomonadati</taxon>
        <taxon>Pseudomonadota</taxon>
        <taxon>Alphaproteobacteria</taxon>
        <taxon>Rhodospirillales</taxon>
        <taxon>Novispirillaceae</taxon>
        <taxon>Insolitispirillum</taxon>
    </lineage>
</organism>
<dbReference type="SMART" id="SM00387">
    <property type="entry name" value="HATPase_c"/>
    <property type="match status" value="1"/>
</dbReference>
<feature type="transmembrane region" description="Helical" evidence="7">
    <location>
        <begin position="12"/>
        <end position="33"/>
    </location>
</feature>
<evidence type="ECO:0000256" key="4">
    <source>
        <dbReference type="ARBA" id="ARBA00022679"/>
    </source>
</evidence>
<evidence type="ECO:0000256" key="2">
    <source>
        <dbReference type="ARBA" id="ARBA00012438"/>
    </source>
</evidence>
<keyword evidence="7" id="KW-1133">Transmembrane helix</keyword>
<dbReference type="InterPro" id="IPR004358">
    <property type="entry name" value="Sig_transdc_His_kin-like_C"/>
</dbReference>
<dbReference type="STRING" id="80876.SAMN05421779_103125"/>
<evidence type="ECO:0000256" key="5">
    <source>
        <dbReference type="ARBA" id="ARBA00022777"/>
    </source>
</evidence>
<dbReference type="CDD" id="cd00075">
    <property type="entry name" value="HATPase"/>
    <property type="match status" value="1"/>
</dbReference>
<evidence type="ECO:0000259" key="8">
    <source>
        <dbReference type="PROSITE" id="PS50109"/>
    </source>
</evidence>
<dbReference type="PRINTS" id="PR00344">
    <property type="entry name" value="BCTRLSENSOR"/>
</dbReference>
<dbReference type="Gene3D" id="3.30.565.10">
    <property type="entry name" value="Histidine kinase-like ATPase, C-terminal domain"/>
    <property type="match status" value="1"/>
</dbReference>
<evidence type="ECO:0000256" key="1">
    <source>
        <dbReference type="ARBA" id="ARBA00000085"/>
    </source>
</evidence>
<keyword evidence="7" id="KW-0472">Membrane</keyword>
<dbReference type="Gene3D" id="1.10.287.130">
    <property type="match status" value="1"/>
</dbReference>
<dbReference type="Pfam" id="PF00512">
    <property type="entry name" value="HisKA"/>
    <property type="match status" value="1"/>
</dbReference>
<reference evidence="9 10" key="1">
    <citation type="submission" date="2017-01" db="EMBL/GenBank/DDBJ databases">
        <authorList>
            <person name="Mah S.A."/>
            <person name="Swanson W.J."/>
            <person name="Moy G.W."/>
            <person name="Vacquier V.D."/>
        </authorList>
    </citation>
    <scope>NUCLEOTIDE SEQUENCE [LARGE SCALE GENOMIC DNA]</scope>
    <source>
        <strain evidence="9 10">DSM 11589</strain>
    </source>
</reference>
<dbReference type="GO" id="GO:0000155">
    <property type="term" value="F:phosphorelay sensor kinase activity"/>
    <property type="evidence" value="ECO:0007669"/>
    <property type="project" value="InterPro"/>
</dbReference>
<evidence type="ECO:0000313" key="9">
    <source>
        <dbReference type="EMBL" id="SIS69097.1"/>
    </source>
</evidence>
<dbReference type="AlphaFoldDB" id="A0A1N7L5K6"/>
<dbReference type="PANTHER" id="PTHR43711">
    <property type="entry name" value="TWO-COMPONENT HISTIDINE KINASE"/>
    <property type="match status" value="1"/>
</dbReference>
<dbReference type="FunFam" id="3.30.565.10:FF:000006">
    <property type="entry name" value="Sensor histidine kinase WalK"/>
    <property type="match status" value="1"/>
</dbReference>